<protein>
    <submittedName>
        <fullName evidence="1">Uncharacterized protein</fullName>
    </submittedName>
</protein>
<name>A0AAD7P1V8_9AGAR</name>
<accession>A0AAD7P1V8</accession>
<dbReference type="InterPro" id="IPR027796">
    <property type="entry name" value="OTT_1508_deam-like"/>
</dbReference>
<reference evidence="1" key="1">
    <citation type="submission" date="2023-03" db="EMBL/GenBank/DDBJ databases">
        <title>Massive genome expansion in bonnet fungi (Mycena s.s.) driven by repeated elements and novel gene families across ecological guilds.</title>
        <authorList>
            <consortium name="Lawrence Berkeley National Laboratory"/>
            <person name="Harder C.B."/>
            <person name="Miyauchi S."/>
            <person name="Viragh M."/>
            <person name="Kuo A."/>
            <person name="Thoen E."/>
            <person name="Andreopoulos B."/>
            <person name="Lu D."/>
            <person name="Skrede I."/>
            <person name="Drula E."/>
            <person name="Henrissat B."/>
            <person name="Morin E."/>
            <person name="Kohler A."/>
            <person name="Barry K."/>
            <person name="LaButti K."/>
            <person name="Morin E."/>
            <person name="Salamov A."/>
            <person name="Lipzen A."/>
            <person name="Mereny Z."/>
            <person name="Hegedus B."/>
            <person name="Baldrian P."/>
            <person name="Stursova M."/>
            <person name="Weitz H."/>
            <person name="Taylor A."/>
            <person name="Grigoriev I.V."/>
            <person name="Nagy L.G."/>
            <person name="Martin F."/>
            <person name="Kauserud H."/>
        </authorList>
    </citation>
    <scope>NUCLEOTIDE SEQUENCE</scope>
    <source>
        <strain evidence="1">CBHHK182m</strain>
    </source>
</reference>
<comment type="caution">
    <text evidence="1">The sequence shown here is derived from an EMBL/GenBank/DDBJ whole genome shotgun (WGS) entry which is preliminary data.</text>
</comment>
<organism evidence="1 2">
    <name type="scientific">Mycena metata</name>
    <dbReference type="NCBI Taxonomy" id="1033252"/>
    <lineage>
        <taxon>Eukaryota</taxon>
        <taxon>Fungi</taxon>
        <taxon>Dikarya</taxon>
        <taxon>Basidiomycota</taxon>
        <taxon>Agaricomycotina</taxon>
        <taxon>Agaricomycetes</taxon>
        <taxon>Agaricomycetidae</taxon>
        <taxon>Agaricales</taxon>
        <taxon>Marasmiineae</taxon>
        <taxon>Mycenaceae</taxon>
        <taxon>Mycena</taxon>
    </lineage>
</organism>
<dbReference type="Proteomes" id="UP001215598">
    <property type="component" value="Unassembled WGS sequence"/>
</dbReference>
<sequence>MSSSGFSTDFLAFIAHGLRDTKKVKEGDIPITDQAKVLDSVACISISHAEKQTVAVGVQVVNDGILVHVAANDPLPPATLPHLRDIFARLQRIYKLHSQERSPGIPSFISSRTENPFKIELLQLEIAILRFSWRKLAQRLTKDSRAEIFITVLEDVCGAPATQRTDLSGEERELLGKLQASPDLNKDLIDGLASQVDELAKTLHLEANDEGAILVRQCIYSLMKLRQDFSNKWTLVVSWNLYTKLRANNRLSDGETSRKAPDVLRWISKVVSIREHYMRLATVCTSNRLSNLLLRNIGIKEMVNSMPPASHSLDIASLKEVLVAAGSAPEDPEPMGEFLEILAASHSVSLGPTGKLETETLQPAHCECALLVYLHGQPSIAYIGVSRLSCQFCHDYFTAYREATASTTCTRGTHGQSADWQCPTLVDSELDSKIRGDLSSKFLPRIRKGWEARWPSSLASQIPYMTTEERRFAEHGDGDEDYQKEMVRLGRRRV</sequence>
<evidence type="ECO:0000313" key="1">
    <source>
        <dbReference type="EMBL" id="KAJ7784513.1"/>
    </source>
</evidence>
<dbReference type="Pfam" id="PF14441">
    <property type="entry name" value="OTT_1508_deam"/>
    <property type="match status" value="1"/>
</dbReference>
<dbReference type="EMBL" id="JARKIB010000002">
    <property type="protein sequence ID" value="KAJ7784513.1"/>
    <property type="molecule type" value="Genomic_DNA"/>
</dbReference>
<gene>
    <name evidence="1" type="ORF">B0H16DRAFT_1876951</name>
</gene>
<keyword evidence="2" id="KW-1185">Reference proteome</keyword>
<evidence type="ECO:0000313" key="2">
    <source>
        <dbReference type="Proteomes" id="UP001215598"/>
    </source>
</evidence>
<proteinExistence type="predicted"/>
<dbReference type="AlphaFoldDB" id="A0AAD7P1V8"/>